<feature type="transmembrane region" description="Helical" evidence="2">
    <location>
        <begin position="9"/>
        <end position="27"/>
    </location>
</feature>
<keyword evidence="3" id="KW-0328">Glycosyltransferase</keyword>
<dbReference type="GO" id="GO:0016757">
    <property type="term" value="F:glycosyltransferase activity"/>
    <property type="evidence" value="ECO:0007669"/>
    <property type="project" value="UniProtKB-KW"/>
</dbReference>
<organism evidence="3 4">
    <name type="scientific">Sphaceloma murrayae</name>
    <dbReference type="NCBI Taxonomy" id="2082308"/>
    <lineage>
        <taxon>Eukaryota</taxon>
        <taxon>Fungi</taxon>
        <taxon>Dikarya</taxon>
        <taxon>Ascomycota</taxon>
        <taxon>Pezizomycotina</taxon>
        <taxon>Dothideomycetes</taxon>
        <taxon>Dothideomycetidae</taxon>
        <taxon>Myriangiales</taxon>
        <taxon>Elsinoaceae</taxon>
        <taxon>Sphaceloma</taxon>
    </lineage>
</organism>
<proteinExistence type="predicted"/>
<keyword evidence="2" id="KW-0812">Transmembrane</keyword>
<evidence type="ECO:0000313" key="3">
    <source>
        <dbReference type="EMBL" id="PNS16496.1"/>
    </source>
</evidence>
<dbReference type="STRING" id="2082308.A0A2K1QMZ3"/>
<evidence type="ECO:0000256" key="1">
    <source>
        <dbReference type="SAM" id="MobiDB-lite"/>
    </source>
</evidence>
<feature type="region of interest" description="Disordered" evidence="1">
    <location>
        <begin position="322"/>
        <end position="365"/>
    </location>
</feature>
<keyword evidence="3" id="KW-0808">Transferase</keyword>
<keyword evidence="2" id="KW-0472">Membrane</keyword>
<dbReference type="AlphaFoldDB" id="A0A2K1QMZ3"/>
<name>A0A2K1QMZ3_9PEZI</name>
<feature type="compositionally biased region" description="Basic and acidic residues" evidence="1">
    <location>
        <begin position="457"/>
        <end position="470"/>
    </location>
</feature>
<reference evidence="3 4" key="1">
    <citation type="submission" date="2017-06" db="EMBL/GenBank/DDBJ databases">
        <title>Draft genome sequence of a variant of Elsinoe murrayae.</title>
        <authorList>
            <person name="Cheng Q."/>
        </authorList>
    </citation>
    <scope>NUCLEOTIDE SEQUENCE [LARGE SCALE GENOMIC DNA]</scope>
    <source>
        <strain evidence="3 4">CQ-2017a</strain>
    </source>
</reference>
<keyword evidence="2" id="KW-1133">Transmembrane helix</keyword>
<sequence length="477" mass="53930">MINRRPPRLLRPIFFFTAFFTVFYFVLSSDDKVPNPSTNRLLTFPSQLPEANSTLGFGAIAAVSLPTSPRQQELILAASLTGFQLTIPMQPAWTPADVAALRATRGSTISQGSALAWLGHLNVLRWFLSTNLTSVLILEDDVNWDIHLRTTQVPRVAATTRWLMSGAQGRETADRENAMRDDQADEYWGSTDEWDVLYLGHCGENFVPGKWNFRVQRAGFYDGTLLTKREMHGHTRTLLEAIDLPDRVRVVHRSIRPLCTFGFAVTRLAAARILAEIAPRERDGGTVAYDVRVLEGCRDLGLRCWSTNPELFHHVEGGSEIERADERNETTKEGNKLERGRGKSYEELHKTKEEREAERKQAAGDRVAELMTRVAGGSTLQPRSEGIGRDRRRIYPRNPVVVKRKGVAGVDQPKAANIACGARMSNVDMNDEKTMEYLREKVSRQGLCVRDVEQEMRKEREARAIQEAKTQKKRRKS</sequence>
<evidence type="ECO:0000256" key="2">
    <source>
        <dbReference type="SAM" id="Phobius"/>
    </source>
</evidence>
<protein>
    <submittedName>
        <fullName evidence="3">Procollagen galactosyltransferase 1</fullName>
    </submittedName>
</protein>
<evidence type="ECO:0000313" key="4">
    <source>
        <dbReference type="Proteomes" id="UP000243797"/>
    </source>
</evidence>
<gene>
    <name evidence="3" type="ORF">CAC42_230</name>
</gene>
<comment type="caution">
    <text evidence="3">The sequence shown here is derived from an EMBL/GenBank/DDBJ whole genome shotgun (WGS) entry which is preliminary data.</text>
</comment>
<dbReference type="EMBL" id="NKHZ01000057">
    <property type="protein sequence ID" value="PNS16496.1"/>
    <property type="molecule type" value="Genomic_DNA"/>
</dbReference>
<keyword evidence="4" id="KW-1185">Reference proteome</keyword>
<dbReference type="Proteomes" id="UP000243797">
    <property type="component" value="Unassembled WGS sequence"/>
</dbReference>
<accession>A0A2K1QMZ3</accession>
<dbReference type="OrthoDB" id="47375at2759"/>
<dbReference type="InParanoid" id="A0A2K1QMZ3"/>
<feature type="region of interest" description="Disordered" evidence="1">
    <location>
        <begin position="457"/>
        <end position="477"/>
    </location>
</feature>